<dbReference type="Proteomes" id="UP000691718">
    <property type="component" value="Unassembled WGS sequence"/>
</dbReference>
<protein>
    <submittedName>
        <fullName evidence="1">(apollo) hypothetical protein</fullName>
    </submittedName>
</protein>
<comment type="caution">
    <text evidence="1">The sequence shown here is derived from an EMBL/GenBank/DDBJ whole genome shotgun (WGS) entry which is preliminary data.</text>
</comment>
<gene>
    <name evidence="1" type="ORF">PAPOLLO_LOCUS25305</name>
</gene>
<keyword evidence="2" id="KW-1185">Reference proteome</keyword>
<organism evidence="1 2">
    <name type="scientific">Parnassius apollo</name>
    <name type="common">Apollo butterfly</name>
    <name type="synonym">Papilio apollo</name>
    <dbReference type="NCBI Taxonomy" id="110799"/>
    <lineage>
        <taxon>Eukaryota</taxon>
        <taxon>Metazoa</taxon>
        <taxon>Ecdysozoa</taxon>
        <taxon>Arthropoda</taxon>
        <taxon>Hexapoda</taxon>
        <taxon>Insecta</taxon>
        <taxon>Pterygota</taxon>
        <taxon>Neoptera</taxon>
        <taxon>Endopterygota</taxon>
        <taxon>Lepidoptera</taxon>
        <taxon>Glossata</taxon>
        <taxon>Ditrysia</taxon>
        <taxon>Papilionoidea</taxon>
        <taxon>Papilionidae</taxon>
        <taxon>Parnassiinae</taxon>
        <taxon>Parnassini</taxon>
        <taxon>Parnassius</taxon>
        <taxon>Parnassius</taxon>
    </lineage>
</organism>
<dbReference type="AlphaFoldDB" id="A0A8S3Y667"/>
<evidence type="ECO:0000313" key="1">
    <source>
        <dbReference type="EMBL" id="CAG5052208.1"/>
    </source>
</evidence>
<proteinExistence type="predicted"/>
<accession>A0A8S3Y667</accession>
<name>A0A8S3Y667_PARAO</name>
<sequence length="96" mass="10918">MNNCINSNTGLDRCLEVTALEVSELLTGYSASWSRETRRTLLPLQSFRYMLPSCVQNLCIPCRRRASLKTSLLRVVRNSAIEILLPFKESLARQIS</sequence>
<evidence type="ECO:0000313" key="2">
    <source>
        <dbReference type="Proteomes" id="UP000691718"/>
    </source>
</evidence>
<reference evidence="1" key="1">
    <citation type="submission" date="2021-04" db="EMBL/GenBank/DDBJ databases">
        <authorList>
            <person name="Tunstrom K."/>
        </authorList>
    </citation>
    <scope>NUCLEOTIDE SEQUENCE</scope>
</reference>
<dbReference type="EMBL" id="CAJQZP010001514">
    <property type="protein sequence ID" value="CAG5052208.1"/>
    <property type="molecule type" value="Genomic_DNA"/>
</dbReference>